<feature type="chain" id="PRO_5042965532" description="non-specific serine/threonine protein kinase" evidence="21">
    <location>
        <begin position="28"/>
        <end position="1027"/>
    </location>
</feature>
<evidence type="ECO:0000256" key="10">
    <source>
        <dbReference type="ARBA" id="ARBA00022741"/>
    </source>
</evidence>
<dbReference type="SUPFAM" id="SSF52058">
    <property type="entry name" value="L domain-like"/>
    <property type="match status" value="1"/>
</dbReference>
<evidence type="ECO:0000256" key="17">
    <source>
        <dbReference type="ARBA" id="ARBA00047899"/>
    </source>
</evidence>
<sequence>MAAKNPAMTCLFFLIYLFICFISEVACQTSPKDEEKQILLRIKREWGGEPALDSWNDTAAYCNWPGVGCAADGSVVNITLSGTTSEKISRPIPTSVCHLKNLSVLDLSFNNIPGNFPAALYACSGLRHLNLPQNRFVGAIPDDVHRLSPLLTQLDLSANNFSGDIPSAIGRLPAIRELLLNNNLFNGSFPPEIGNLSQLQLLTLAFNSFAPMRIPSEFGNLTRLKVLVMTNANLQGQIPSSFAKLLELEGLDLTGNSLTGAIPPGIWGLPNLRQLYLYDNNLSGSIVINGTIGAVGLVKIDLSSNRLSGSIPEEFGHLQNLSILFMHFNQLSGEIPTSISRLPALTDLRLYNNRLTGVIPPELGKHSPLGNLEIDDNMLSGELPDGLCDGGALTSIVVSNNKLTGKIPSSLGRCSLLDNFQIHLNQFSGEVPDGIWTAEYMTTLLMNDNGFSGTLPGRFPVNLSQVKVQNNRFTGKIPSSAGKLLVFVASNNSFSELPSSLTGLKNLQIFDLGGNLIAGRIPQDISVLKSLTELNLSHNQLTGTIPPGIGSLPVLTSLDLSTNQLSGSIPPDMGKLKLNYLNLSTNQLSGEIPMVLQSLAYDQSFLSNPGLCASNSKLHVAPCRSGSGSSGSSGISSGVRILFLLLGALVLLTALGFSAFLYVDYKKRRDGRDLDTWKLTSFQSLDFTESNILRGIREDNLIGSGGAGNVYKITVGNRADEIVAVKKISNSRKLDVRLEKQFLSEVEILGSIRHTNIVKLLCCISSADSKLLVYEYMKNGSLDKWLHPKRTSDDDMVIDLTQPNLDWPTRLEIAIGSAQGLCYMHHDCSPPIIHRDVKSSNILLDSRFNARIADFGLARMLVKSGELGAVSIVAGSFGYMAPECGYSSRLNEKVDVYSFGVVLLELTTGREASNGGGGEQGNLAEWAWRQLQEGAKLSDAIDPGLRGSPYVEDVRMVFKLGMMCTESLPSRRPSMKEVLHILLKCHRPLGVDRNPRAESDDMPLLLRTGGSRRQKPTDGDEDIDSRV</sequence>
<dbReference type="SMART" id="SM00369">
    <property type="entry name" value="LRR_TYP"/>
    <property type="match status" value="6"/>
</dbReference>
<evidence type="ECO:0000256" key="20">
    <source>
        <dbReference type="SAM" id="Phobius"/>
    </source>
</evidence>
<evidence type="ECO:0000256" key="6">
    <source>
        <dbReference type="ARBA" id="ARBA00022679"/>
    </source>
</evidence>
<dbReference type="FunFam" id="3.80.10.10:FF:000233">
    <property type="entry name" value="Leucine-rich repeat receptor-like protein kinase TDR"/>
    <property type="match status" value="1"/>
</dbReference>
<evidence type="ECO:0000256" key="18">
    <source>
        <dbReference type="ARBA" id="ARBA00048679"/>
    </source>
</evidence>
<dbReference type="Pfam" id="PF00069">
    <property type="entry name" value="Pkinase"/>
    <property type="match status" value="1"/>
</dbReference>
<evidence type="ECO:0000256" key="5">
    <source>
        <dbReference type="ARBA" id="ARBA00022614"/>
    </source>
</evidence>
<keyword evidence="8 21" id="KW-0732">Signal</keyword>
<dbReference type="InterPro" id="IPR001611">
    <property type="entry name" value="Leu-rich_rpt"/>
</dbReference>
<dbReference type="FunFam" id="1.10.510.10:FF:000365">
    <property type="entry name" value="Leucine-rich repeat receptor-like serine/threonine-protein kinase At1g17230"/>
    <property type="match status" value="1"/>
</dbReference>
<dbReference type="EMBL" id="CP136895">
    <property type="protein sequence ID" value="WOL11096.1"/>
    <property type="molecule type" value="Genomic_DNA"/>
</dbReference>
<evidence type="ECO:0000256" key="7">
    <source>
        <dbReference type="ARBA" id="ARBA00022692"/>
    </source>
</evidence>
<dbReference type="Pfam" id="PF13855">
    <property type="entry name" value="LRR_8"/>
    <property type="match status" value="1"/>
</dbReference>
<dbReference type="EC" id="2.7.11.1" evidence="3"/>
<dbReference type="SUPFAM" id="SSF52047">
    <property type="entry name" value="RNI-like"/>
    <property type="match status" value="1"/>
</dbReference>
<dbReference type="SUPFAM" id="SSF56112">
    <property type="entry name" value="Protein kinase-like (PK-like)"/>
    <property type="match status" value="1"/>
</dbReference>
<dbReference type="Pfam" id="PF23598">
    <property type="entry name" value="LRR_14"/>
    <property type="match status" value="1"/>
</dbReference>
<keyword evidence="6" id="KW-0808">Transferase</keyword>
<dbReference type="Pfam" id="PF00560">
    <property type="entry name" value="LRR_1"/>
    <property type="match status" value="2"/>
</dbReference>
<evidence type="ECO:0000256" key="8">
    <source>
        <dbReference type="ARBA" id="ARBA00022729"/>
    </source>
</evidence>
<name>A0AAQ3KS56_9LILI</name>
<evidence type="ECO:0000256" key="9">
    <source>
        <dbReference type="ARBA" id="ARBA00022737"/>
    </source>
</evidence>
<comment type="catalytic activity">
    <reaction evidence="17">
        <text>L-threonyl-[protein] + ATP = O-phospho-L-threonyl-[protein] + ADP + H(+)</text>
        <dbReference type="Rhea" id="RHEA:46608"/>
        <dbReference type="Rhea" id="RHEA-COMP:11060"/>
        <dbReference type="Rhea" id="RHEA-COMP:11605"/>
        <dbReference type="ChEBI" id="CHEBI:15378"/>
        <dbReference type="ChEBI" id="CHEBI:30013"/>
        <dbReference type="ChEBI" id="CHEBI:30616"/>
        <dbReference type="ChEBI" id="CHEBI:61977"/>
        <dbReference type="ChEBI" id="CHEBI:456216"/>
        <dbReference type="EC" id="2.7.11.1"/>
    </reaction>
</comment>
<evidence type="ECO:0000256" key="2">
    <source>
        <dbReference type="ARBA" id="ARBA00008684"/>
    </source>
</evidence>
<protein>
    <recommendedName>
        <fullName evidence="3">non-specific serine/threonine protein kinase</fullName>
        <ecNumber evidence="3">2.7.11.1</ecNumber>
    </recommendedName>
</protein>
<dbReference type="Pfam" id="PF12799">
    <property type="entry name" value="LRR_4"/>
    <property type="match status" value="1"/>
</dbReference>
<feature type="transmembrane region" description="Helical" evidence="20">
    <location>
        <begin position="641"/>
        <end position="663"/>
    </location>
</feature>
<dbReference type="PROSITE" id="PS50011">
    <property type="entry name" value="PROTEIN_KINASE_DOM"/>
    <property type="match status" value="1"/>
</dbReference>
<dbReference type="InterPro" id="IPR055414">
    <property type="entry name" value="LRR_R13L4/SHOC2-like"/>
</dbReference>
<gene>
    <name evidence="23" type="ORF">Cni_G19857</name>
</gene>
<keyword evidence="5" id="KW-0433">Leucine-rich repeat</keyword>
<comment type="subcellular location">
    <subcellularLocation>
        <location evidence="1">Membrane</location>
        <topology evidence="1">Single-pass membrane protein</topology>
    </subcellularLocation>
</comment>
<evidence type="ECO:0000256" key="1">
    <source>
        <dbReference type="ARBA" id="ARBA00004167"/>
    </source>
</evidence>
<evidence type="ECO:0000256" key="4">
    <source>
        <dbReference type="ARBA" id="ARBA00022527"/>
    </source>
</evidence>
<dbReference type="PANTHER" id="PTHR48053:SF109">
    <property type="entry name" value="PROTEIN KINASE DOMAIN-CONTAINING PROTEIN"/>
    <property type="match status" value="1"/>
</dbReference>
<evidence type="ECO:0000313" key="24">
    <source>
        <dbReference type="Proteomes" id="UP001327560"/>
    </source>
</evidence>
<dbReference type="GO" id="GO:0016020">
    <property type="term" value="C:membrane"/>
    <property type="evidence" value="ECO:0007669"/>
    <property type="project" value="UniProtKB-SubCell"/>
</dbReference>
<evidence type="ECO:0000256" key="15">
    <source>
        <dbReference type="ARBA" id="ARBA00023170"/>
    </source>
</evidence>
<dbReference type="PROSITE" id="PS00108">
    <property type="entry name" value="PROTEIN_KINASE_ST"/>
    <property type="match status" value="1"/>
</dbReference>
<dbReference type="InterPro" id="IPR051716">
    <property type="entry name" value="Plant_RL_S/T_kinase"/>
</dbReference>
<dbReference type="Gene3D" id="3.80.10.10">
    <property type="entry name" value="Ribonuclease Inhibitor"/>
    <property type="match status" value="3"/>
</dbReference>
<dbReference type="PROSITE" id="PS51450">
    <property type="entry name" value="LRR"/>
    <property type="match status" value="1"/>
</dbReference>
<dbReference type="FunFam" id="3.80.10.10:FF:000228">
    <property type="entry name" value="Leucine-rich repeat receptor-like serine/threonine-protein kinase BAM1"/>
    <property type="match status" value="1"/>
</dbReference>
<accession>A0AAQ3KS56</accession>
<dbReference type="InterPro" id="IPR013210">
    <property type="entry name" value="LRR_N_plant-typ"/>
</dbReference>
<keyword evidence="15" id="KW-0675">Receptor</keyword>
<dbReference type="Pfam" id="PF08263">
    <property type="entry name" value="LRRNT_2"/>
    <property type="match status" value="1"/>
</dbReference>
<dbReference type="SMART" id="SM00220">
    <property type="entry name" value="S_TKc"/>
    <property type="match status" value="1"/>
</dbReference>
<dbReference type="InterPro" id="IPR025875">
    <property type="entry name" value="Leu-rich_rpt_4"/>
</dbReference>
<evidence type="ECO:0000256" key="14">
    <source>
        <dbReference type="ARBA" id="ARBA00023136"/>
    </source>
</evidence>
<dbReference type="FunFam" id="3.80.10.10:FF:000041">
    <property type="entry name" value="LRR receptor-like serine/threonine-protein kinase ERECTA"/>
    <property type="match status" value="1"/>
</dbReference>
<dbReference type="Gene3D" id="1.10.510.10">
    <property type="entry name" value="Transferase(Phosphotransferase) domain 1"/>
    <property type="match status" value="1"/>
</dbReference>
<dbReference type="GO" id="GO:0004674">
    <property type="term" value="F:protein serine/threonine kinase activity"/>
    <property type="evidence" value="ECO:0007669"/>
    <property type="project" value="UniProtKB-KW"/>
</dbReference>
<comment type="similarity">
    <text evidence="2">Belongs to the protein kinase superfamily. Ser/Thr protein kinase family.</text>
</comment>
<keyword evidence="4" id="KW-0723">Serine/threonine-protein kinase</keyword>
<evidence type="ECO:0000256" key="21">
    <source>
        <dbReference type="SAM" id="SignalP"/>
    </source>
</evidence>
<dbReference type="GO" id="GO:0009791">
    <property type="term" value="P:post-embryonic development"/>
    <property type="evidence" value="ECO:0007669"/>
    <property type="project" value="UniProtKB-ARBA"/>
</dbReference>
<keyword evidence="9" id="KW-0677">Repeat</keyword>
<organism evidence="23 24">
    <name type="scientific">Canna indica</name>
    <name type="common">Indian-shot</name>
    <dbReference type="NCBI Taxonomy" id="4628"/>
    <lineage>
        <taxon>Eukaryota</taxon>
        <taxon>Viridiplantae</taxon>
        <taxon>Streptophyta</taxon>
        <taxon>Embryophyta</taxon>
        <taxon>Tracheophyta</taxon>
        <taxon>Spermatophyta</taxon>
        <taxon>Magnoliopsida</taxon>
        <taxon>Liliopsida</taxon>
        <taxon>Zingiberales</taxon>
        <taxon>Cannaceae</taxon>
        <taxon>Canna</taxon>
    </lineage>
</organism>
<dbReference type="PANTHER" id="PTHR48053">
    <property type="entry name" value="LEUCINE RICH REPEAT FAMILY PROTEIN, EXPRESSED"/>
    <property type="match status" value="1"/>
</dbReference>
<evidence type="ECO:0000256" key="16">
    <source>
        <dbReference type="ARBA" id="ARBA00023180"/>
    </source>
</evidence>
<comment type="catalytic activity">
    <reaction evidence="18">
        <text>L-seryl-[protein] + ATP = O-phospho-L-seryl-[protein] + ADP + H(+)</text>
        <dbReference type="Rhea" id="RHEA:17989"/>
        <dbReference type="Rhea" id="RHEA-COMP:9863"/>
        <dbReference type="Rhea" id="RHEA-COMP:11604"/>
        <dbReference type="ChEBI" id="CHEBI:15378"/>
        <dbReference type="ChEBI" id="CHEBI:29999"/>
        <dbReference type="ChEBI" id="CHEBI:30616"/>
        <dbReference type="ChEBI" id="CHEBI:83421"/>
        <dbReference type="ChEBI" id="CHEBI:456216"/>
        <dbReference type="EC" id="2.7.11.1"/>
    </reaction>
</comment>
<evidence type="ECO:0000256" key="13">
    <source>
        <dbReference type="ARBA" id="ARBA00022989"/>
    </source>
</evidence>
<dbReference type="InterPro" id="IPR000719">
    <property type="entry name" value="Prot_kinase_dom"/>
</dbReference>
<keyword evidence="10" id="KW-0547">Nucleotide-binding</keyword>
<evidence type="ECO:0000256" key="11">
    <source>
        <dbReference type="ARBA" id="ARBA00022777"/>
    </source>
</evidence>
<dbReference type="PRINTS" id="PR00019">
    <property type="entry name" value="LEURICHRPT"/>
</dbReference>
<dbReference type="InterPro" id="IPR011009">
    <property type="entry name" value="Kinase-like_dom_sf"/>
</dbReference>
<dbReference type="Proteomes" id="UP001327560">
    <property type="component" value="Chromosome 6"/>
</dbReference>
<keyword evidence="7 20" id="KW-0812">Transmembrane</keyword>
<evidence type="ECO:0000256" key="12">
    <source>
        <dbReference type="ARBA" id="ARBA00022840"/>
    </source>
</evidence>
<dbReference type="InterPro" id="IPR032675">
    <property type="entry name" value="LRR_dom_sf"/>
</dbReference>
<reference evidence="23 24" key="1">
    <citation type="submission" date="2023-10" db="EMBL/GenBank/DDBJ databases">
        <title>Chromosome-scale genome assembly provides insights into flower coloration mechanisms of Canna indica.</title>
        <authorList>
            <person name="Li C."/>
        </authorList>
    </citation>
    <scope>NUCLEOTIDE SEQUENCE [LARGE SCALE GENOMIC DNA]</scope>
    <source>
        <tissue evidence="23">Flower</tissue>
    </source>
</reference>
<keyword evidence="14 20" id="KW-0472">Membrane</keyword>
<proteinExistence type="inferred from homology"/>
<dbReference type="InterPro" id="IPR008271">
    <property type="entry name" value="Ser/Thr_kinase_AS"/>
</dbReference>
<keyword evidence="12" id="KW-0067">ATP-binding</keyword>
<evidence type="ECO:0000313" key="23">
    <source>
        <dbReference type="EMBL" id="WOL11096.1"/>
    </source>
</evidence>
<evidence type="ECO:0000256" key="3">
    <source>
        <dbReference type="ARBA" id="ARBA00012513"/>
    </source>
</evidence>
<keyword evidence="16" id="KW-0325">Glycoprotein</keyword>
<dbReference type="GO" id="GO:0005524">
    <property type="term" value="F:ATP binding"/>
    <property type="evidence" value="ECO:0007669"/>
    <property type="project" value="UniProtKB-KW"/>
</dbReference>
<evidence type="ECO:0000259" key="22">
    <source>
        <dbReference type="PROSITE" id="PS50011"/>
    </source>
</evidence>
<keyword evidence="13 20" id="KW-1133">Transmembrane helix</keyword>
<keyword evidence="11" id="KW-0418">Kinase</keyword>
<dbReference type="AlphaFoldDB" id="A0AAQ3KS56"/>
<feature type="compositionally biased region" description="Basic and acidic residues" evidence="19">
    <location>
        <begin position="990"/>
        <end position="999"/>
    </location>
</feature>
<evidence type="ECO:0000256" key="19">
    <source>
        <dbReference type="SAM" id="MobiDB-lite"/>
    </source>
</evidence>
<feature type="signal peptide" evidence="21">
    <location>
        <begin position="1"/>
        <end position="27"/>
    </location>
</feature>
<dbReference type="Gene3D" id="3.30.200.20">
    <property type="entry name" value="Phosphorylase Kinase, domain 1"/>
    <property type="match status" value="1"/>
</dbReference>
<dbReference type="InterPro" id="IPR003591">
    <property type="entry name" value="Leu-rich_rpt_typical-subtyp"/>
</dbReference>
<feature type="domain" description="Protein kinase" evidence="22">
    <location>
        <begin position="696"/>
        <end position="983"/>
    </location>
</feature>
<feature type="region of interest" description="Disordered" evidence="19">
    <location>
        <begin position="990"/>
        <end position="1027"/>
    </location>
</feature>
<keyword evidence="24" id="KW-1185">Reference proteome</keyword>